<dbReference type="InterPro" id="IPR013525">
    <property type="entry name" value="ABC2_TM"/>
</dbReference>
<dbReference type="PANTHER" id="PTHR30294:SF45">
    <property type="entry name" value="LINEARMYCIN RESISTANCE PERMEASE PROTEIN LNRN"/>
    <property type="match status" value="1"/>
</dbReference>
<keyword evidence="6 8" id="KW-1133">Transmembrane helix</keyword>
<evidence type="ECO:0000256" key="7">
    <source>
        <dbReference type="ARBA" id="ARBA00023136"/>
    </source>
</evidence>
<dbReference type="PRINTS" id="PR00164">
    <property type="entry name" value="ABC2TRNSPORT"/>
</dbReference>
<dbReference type="AlphaFoldDB" id="A0A4S4BHD2"/>
<dbReference type="PANTHER" id="PTHR30294">
    <property type="entry name" value="MEMBRANE COMPONENT OF ABC TRANSPORTER YHHJ-RELATED"/>
    <property type="match status" value="1"/>
</dbReference>
<evidence type="ECO:0000313" key="11">
    <source>
        <dbReference type="Proteomes" id="UP000310636"/>
    </source>
</evidence>
<evidence type="ECO:0000256" key="3">
    <source>
        <dbReference type="ARBA" id="ARBA00022448"/>
    </source>
</evidence>
<keyword evidence="7 8" id="KW-0472">Membrane</keyword>
<feature type="transmembrane region" description="Helical" evidence="8">
    <location>
        <begin position="298"/>
        <end position="316"/>
    </location>
</feature>
<keyword evidence="4 8" id="KW-1003">Cell membrane</keyword>
<evidence type="ECO:0000256" key="2">
    <source>
        <dbReference type="ARBA" id="ARBA00007783"/>
    </source>
</evidence>
<dbReference type="PROSITE" id="PS51012">
    <property type="entry name" value="ABC_TM2"/>
    <property type="match status" value="1"/>
</dbReference>
<sequence>MRNDWLWLVRKNLTLILRDRKSGLLHLILPIAGVLLSLLLYGNTNSGTLHIGIANNDGDVSIAADAADYLSRLEKVEVTMLDEAKLKEKIASREIDSGVVFPAGFSEKLKHGEAPAADIVSIRGAQVTAYVGAMLNEYLGNTAAIAQTSASNPELFDRLYEDFAHSGYQVSSKTLRDSSGKKDVTYQAIGFLILFMLTSSYSLTEFMSKERENRTFLRMMSSPVSSRIYVLANVTVNAIVLAVQIVLTLIFMEVVLGIDAGVPFGELTAILFLFALAAIGLSLLIVSFSSSNAASAALSNLVITPTCLLSGCFFPTDIMPDAVRRISSFLPQRWLLDSLDKLQGGERLSDLPLNLAILVAFAAAFALIAAYRLSRKDNTGQFV</sequence>
<comment type="subcellular location">
    <subcellularLocation>
        <location evidence="1 8">Cell membrane</location>
        <topology evidence="1 8">Multi-pass membrane protein</topology>
    </subcellularLocation>
</comment>
<evidence type="ECO:0000256" key="8">
    <source>
        <dbReference type="RuleBase" id="RU361157"/>
    </source>
</evidence>
<dbReference type="Gene3D" id="3.40.1710.10">
    <property type="entry name" value="abc type-2 transporter like domain"/>
    <property type="match status" value="1"/>
</dbReference>
<evidence type="ECO:0000313" key="10">
    <source>
        <dbReference type="EMBL" id="THF73953.1"/>
    </source>
</evidence>
<accession>A0A4S4BHD2</accession>
<dbReference type="InterPro" id="IPR051449">
    <property type="entry name" value="ABC-2_transporter_component"/>
</dbReference>
<dbReference type="Proteomes" id="UP000310636">
    <property type="component" value="Unassembled WGS sequence"/>
</dbReference>
<feature type="domain" description="ABC transmembrane type-2" evidence="9">
    <location>
        <begin position="144"/>
        <end position="376"/>
    </location>
</feature>
<feature type="transmembrane region" description="Helical" evidence="8">
    <location>
        <begin position="184"/>
        <end position="207"/>
    </location>
</feature>
<dbReference type="InterPro" id="IPR047817">
    <property type="entry name" value="ABC2_TM_bact-type"/>
</dbReference>
<protein>
    <recommendedName>
        <fullName evidence="8">Transport permease protein</fullName>
    </recommendedName>
</protein>
<dbReference type="Pfam" id="PF12698">
    <property type="entry name" value="ABC2_membrane_3"/>
    <property type="match status" value="1"/>
</dbReference>
<evidence type="ECO:0000256" key="5">
    <source>
        <dbReference type="ARBA" id="ARBA00022692"/>
    </source>
</evidence>
<name>A0A4S4BHD2_9BACL</name>
<dbReference type="GO" id="GO:0140359">
    <property type="term" value="F:ABC-type transporter activity"/>
    <property type="evidence" value="ECO:0007669"/>
    <property type="project" value="InterPro"/>
</dbReference>
<feature type="transmembrane region" description="Helical" evidence="8">
    <location>
        <begin position="21"/>
        <end position="41"/>
    </location>
</feature>
<feature type="transmembrane region" description="Helical" evidence="8">
    <location>
        <begin position="228"/>
        <end position="252"/>
    </location>
</feature>
<evidence type="ECO:0000259" key="9">
    <source>
        <dbReference type="PROSITE" id="PS51012"/>
    </source>
</evidence>
<comment type="similarity">
    <text evidence="2 8">Belongs to the ABC-2 integral membrane protein family.</text>
</comment>
<keyword evidence="11" id="KW-1185">Reference proteome</keyword>
<comment type="caution">
    <text evidence="10">The sequence shown here is derived from an EMBL/GenBank/DDBJ whole genome shotgun (WGS) entry which is preliminary data.</text>
</comment>
<dbReference type="OrthoDB" id="266913at2"/>
<evidence type="ECO:0000256" key="4">
    <source>
        <dbReference type="ARBA" id="ARBA00022475"/>
    </source>
</evidence>
<keyword evidence="5 8" id="KW-0812">Transmembrane</keyword>
<organism evidence="10 11">
    <name type="scientific">Cohnella fermenti</name>
    <dbReference type="NCBI Taxonomy" id="2565925"/>
    <lineage>
        <taxon>Bacteria</taxon>
        <taxon>Bacillati</taxon>
        <taxon>Bacillota</taxon>
        <taxon>Bacilli</taxon>
        <taxon>Bacillales</taxon>
        <taxon>Paenibacillaceae</taxon>
        <taxon>Cohnella</taxon>
    </lineage>
</organism>
<reference evidence="10 11" key="1">
    <citation type="submission" date="2019-04" db="EMBL/GenBank/DDBJ databases">
        <title>Cohnella sp. nov. isolated from preserved vegetables.</title>
        <authorList>
            <person name="Lin S.-Y."/>
            <person name="Hung M.-H."/>
            <person name="Young C.-C."/>
        </authorList>
    </citation>
    <scope>NUCLEOTIDE SEQUENCE [LARGE SCALE GENOMIC DNA]</scope>
    <source>
        <strain evidence="10 11">CC-MHH1044</strain>
    </source>
</reference>
<evidence type="ECO:0000256" key="6">
    <source>
        <dbReference type="ARBA" id="ARBA00022989"/>
    </source>
</evidence>
<dbReference type="RefSeq" id="WP_136372986.1">
    <property type="nucleotide sequence ID" value="NZ_SSOB01000047.1"/>
</dbReference>
<gene>
    <name evidence="10" type="ORF">E6C55_27170</name>
</gene>
<dbReference type="InterPro" id="IPR000412">
    <property type="entry name" value="ABC_2_transport"/>
</dbReference>
<dbReference type="EMBL" id="SSOB01000047">
    <property type="protein sequence ID" value="THF73953.1"/>
    <property type="molecule type" value="Genomic_DNA"/>
</dbReference>
<keyword evidence="3 8" id="KW-0813">Transport</keyword>
<dbReference type="GO" id="GO:0043190">
    <property type="term" value="C:ATP-binding cassette (ABC) transporter complex"/>
    <property type="evidence" value="ECO:0007669"/>
    <property type="project" value="InterPro"/>
</dbReference>
<feature type="transmembrane region" description="Helical" evidence="8">
    <location>
        <begin position="351"/>
        <end position="371"/>
    </location>
</feature>
<proteinExistence type="inferred from homology"/>
<feature type="transmembrane region" description="Helical" evidence="8">
    <location>
        <begin position="264"/>
        <end position="286"/>
    </location>
</feature>
<evidence type="ECO:0000256" key="1">
    <source>
        <dbReference type="ARBA" id="ARBA00004651"/>
    </source>
</evidence>